<evidence type="ECO:0000313" key="2">
    <source>
        <dbReference type="Proteomes" id="UP000673375"/>
    </source>
</evidence>
<keyword evidence="2" id="KW-1185">Reference proteome</keyword>
<dbReference type="InterPro" id="IPR021477">
    <property type="entry name" value="TVIIS_effector_SACOL2603_fam"/>
</dbReference>
<dbReference type="EMBL" id="JAEDXU010000007">
    <property type="protein sequence ID" value="MBP1047324.1"/>
    <property type="molecule type" value="Genomic_DNA"/>
</dbReference>
<name>A0ABS4CL43_9ENTE</name>
<gene>
    <name evidence="1" type="ORF">I6N96_13655</name>
</gene>
<dbReference type="NCBIfam" id="TIGR04197">
    <property type="entry name" value="T7SS_SACOL2603"/>
    <property type="match status" value="1"/>
</dbReference>
<reference evidence="1 2" key="1">
    <citation type="submission" date="2020-12" db="EMBL/GenBank/DDBJ databases">
        <title>Vagococcus allomyrinae sp. nov. and Enterococcus lavae sp. nov., isolated from the larvae of Allomyrina dichotoma.</title>
        <authorList>
            <person name="Lee S.D."/>
        </authorList>
    </citation>
    <scope>NUCLEOTIDE SEQUENCE [LARGE SCALE GENOMIC DNA]</scope>
    <source>
        <strain evidence="1 2">BWM-S5</strain>
    </source>
</reference>
<sequence length="100" mass="9873">MVGVNSNKEVAGQLATGLFNALDTLNAATSVSEDGQTTVAGNASAKEAIASAQAAVLQVSSSIGNAAANLQSVASEFAAADDHLKNSVFGQLPKPNSGGR</sequence>
<comment type="caution">
    <text evidence="1">The sequence shown here is derived from an EMBL/GenBank/DDBJ whole genome shotgun (WGS) entry which is preliminary data.</text>
</comment>
<dbReference type="Proteomes" id="UP000673375">
    <property type="component" value="Unassembled WGS sequence"/>
</dbReference>
<organism evidence="1 2">
    <name type="scientific">Enterococcus larvae</name>
    <dbReference type="NCBI Taxonomy" id="2794352"/>
    <lineage>
        <taxon>Bacteria</taxon>
        <taxon>Bacillati</taxon>
        <taxon>Bacillota</taxon>
        <taxon>Bacilli</taxon>
        <taxon>Lactobacillales</taxon>
        <taxon>Enterococcaceae</taxon>
        <taxon>Enterococcus</taxon>
    </lineage>
</organism>
<protein>
    <submittedName>
        <fullName evidence="1">TIGR04197 family type VII secretion effector</fullName>
    </submittedName>
</protein>
<evidence type="ECO:0000313" key="1">
    <source>
        <dbReference type="EMBL" id="MBP1047324.1"/>
    </source>
</evidence>
<proteinExistence type="predicted"/>
<accession>A0ABS4CL43</accession>
<dbReference type="RefSeq" id="WP_209558108.1">
    <property type="nucleotide sequence ID" value="NZ_JAEDXU010000007.1"/>
</dbReference>